<protein>
    <submittedName>
        <fullName evidence="1">Uncharacterized protein</fullName>
    </submittedName>
</protein>
<proteinExistence type="predicted"/>
<dbReference type="HOGENOM" id="CLU_2741524_0_0_1"/>
<evidence type="ECO:0000313" key="1">
    <source>
        <dbReference type="EMBL" id="KIM51567.1"/>
    </source>
</evidence>
<gene>
    <name evidence="1" type="ORF">SCLCIDRAFT_1224418</name>
</gene>
<dbReference type="EMBL" id="KN822251">
    <property type="protein sequence ID" value="KIM51567.1"/>
    <property type="molecule type" value="Genomic_DNA"/>
</dbReference>
<dbReference type="Proteomes" id="UP000053989">
    <property type="component" value="Unassembled WGS sequence"/>
</dbReference>
<sequence>MMRMGGTTTQTSIGINHTTTAQSHLAVQPHQHAWMHSRIVTPPPADMFFFSLTNYYYISSAYSQATTRTPQ</sequence>
<dbReference type="InParanoid" id="A0A0C2ZFA3"/>
<evidence type="ECO:0000313" key="2">
    <source>
        <dbReference type="Proteomes" id="UP000053989"/>
    </source>
</evidence>
<accession>A0A0C2ZFA3</accession>
<keyword evidence="2" id="KW-1185">Reference proteome</keyword>
<reference evidence="1 2" key="1">
    <citation type="submission" date="2014-04" db="EMBL/GenBank/DDBJ databases">
        <authorList>
            <consortium name="DOE Joint Genome Institute"/>
            <person name="Kuo A."/>
            <person name="Kohler A."/>
            <person name="Nagy L.G."/>
            <person name="Floudas D."/>
            <person name="Copeland A."/>
            <person name="Barry K.W."/>
            <person name="Cichocki N."/>
            <person name="Veneault-Fourrey C."/>
            <person name="LaButti K."/>
            <person name="Lindquist E.A."/>
            <person name="Lipzen A."/>
            <person name="Lundell T."/>
            <person name="Morin E."/>
            <person name="Murat C."/>
            <person name="Sun H."/>
            <person name="Tunlid A."/>
            <person name="Henrissat B."/>
            <person name="Grigoriev I.V."/>
            <person name="Hibbett D.S."/>
            <person name="Martin F."/>
            <person name="Nordberg H.P."/>
            <person name="Cantor M.N."/>
            <person name="Hua S.X."/>
        </authorList>
    </citation>
    <scope>NUCLEOTIDE SEQUENCE [LARGE SCALE GENOMIC DNA]</scope>
    <source>
        <strain evidence="1 2">Foug A</strain>
    </source>
</reference>
<reference evidence="2" key="2">
    <citation type="submission" date="2015-01" db="EMBL/GenBank/DDBJ databases">
        <title>Evolutionary Origins and Diversification of the Mycorrhizal Mutualists.</title>
        <authorList>
            <consortium name="DOE Joint Genome Institute"/>
            <consortium name="Mycorrhizal Genomics Consortium"/>
            <person name="Kohler A."/>
            <person name="Kuo A."/>
            <person name="Nagy L.G."/>
            <person name="Floudas D."/>
            <person name="Copeland A."/>
            <person name="Barry K.W."/>
            <person name="Cichocki N."/>
            <person name="Veneault-Fourrey C."/>
            <person name="LaButti K."/>
            <person name="Lindquist E.A."/>
            <person name="Lipzen A."/>
            <person name="Lundell T."/>
            <person name="Morin E."/>
            <person name="Murat C."/>
            <person name="Riley R."/>
            <person name="Ohm R."/>
            <person name="Sun H."/>
            <person name="Tunlid A."/>
            <person name="Henrissat B."/>
            <person name="Grigoriev I.V."/>
            <person name="Hibbett D.S."/>
            <person name="Martin F."/>
        </authorList>
    </citation>
    <scope>NUCLEOTIDE SEQUENCE [LARGE SCALE GENOMIC DNA]</scope>
    <source>
        <strain evidence="2">Foug A</strain>
    </source>
</reference>
<name>A0A0C2ZFA3_9AGAM</name>
<dbReference type="AlphaFoldDB" id="A0A0C2ZFA3"/>
<organism evidence="1 2">
    <name type="scientific">Scleroderma citrinum Foug A</name>
    <dbReference type="NCBI Taxonomy" id="1036808"/>
    <lineage>
        <taxon>Eukaryota</taxon>
        <taxon>Fungi</taxon>
        <taxon>Dikarya</taxon>
        <taxon>Basidiomycota</taxon>
        <taxon>Agaricomycotina</taxon>
        <taxon>Agaricomycetes</taxon>
        <taxon>Agaricomycetidae</taxon>
        <taxon>Boletales</taxon>
        <taxon>Sclerodermatineae</taxon>
        <taxon>Sclerodermataceae</taxon>
        <taxon>Scleroderma</taxon>
    </lineage>
</organism>